<dbReference type="PANTHER" id="PTHR10796:SF108">
    <property type="entry name" value="SSD DOMAIN-CONTAINING PROTEIN"/>
    <property type="match status" value="1"/>
</dbReference>
<dbReference type="GO" id="GO:0030659">
    <property type="term" value="C:cytoplasmic vesicle membrane"/>
    <property type="evidence" value="ECO:0007669"/>
    <property type="project" value="TreeGrafter"/>
</dbReference>
<gene>
    <name evidence="1" type="ORF">TELCIR_05568</name>
</gene>
<dbReference type="InterPro" id="IPR051697">
    <property type="entry name" value="Patched_domain-protein"/>
</dbReference>
<dbReference type="PANTHER" id="PTHR10796">
    <property type="entry name" value="PATCHED-RELATED"/>
    <property type="match status" value="1"/>
</dbReference>
<dbReference type="GO" id="GO:0018996">
    <property type="term" value="P:molting cycle, collagen and cuticulin-based cuticle"/>
    <property type="evidence" value="ECO:0007669"/>
    <property type="project" value="TreeGrafter"/>
</dbReference>
<reference evidence="1 2" key="1">
    <citation type="submission" date="2015-09" db="EMBL/GenBank/DDBJ databases">
        <title>Draft genome of the parasitic nematode Teladorsagia circumcincta isolate WARC Sus (inbred).</title>
        <authorList>
            <person name="Mitreva M."/>
        </authorList>
    </citation>
    <scope>NUCLEOTIDE SEQUENCE [LARGE SCALE GENOMIC DNA]</scope>
    <source>
        <strain evidence="1 2">S</strain>
    </source>
</reference>
<dbReference type="OrthoDB" id="6510177at2759"/>
<proteinExistence type="predicted"/>
<evidence type="ECO:0000313" key="2">
    <source>
        <dbReference type="Proteomes" id="UP000230423"/>
    </source>
</evidence>
<organism evidence="1 2">
    <name type="scientific">Teladorsagia circumcincta</name>
    <name type="common">Brown stomach worm</name>
    <name type="synonym">Ostertagia circumcincta</name>
    <dbReference type="NCBI Taxonomy" id="45464"/>
    <lineage>
        <taxon>Eukaryota</taxon>
        <taxon>Metazoa</taxon>
        <taxon>Ecdysozoa</taxon>
        <taxon>Nematoda</taxon>
        <taxon>Chromadorea</taxon>
        <taxon>Rhabditida</taxon>
        <taxon>Rhabditina</taxon>
        <taxon>Rhabditomorpha</taxon>
        <taxon>Strongyloidea</taxon>
        <taxon>Trichostrongylidae</taxon>
        <taxon>Teladorsagia</taxon>
    </lineage>
</organism>
<dbReference type="EMBL" id="KZ345660">
    <property type="protein sequence ID" value="PIO72499.1"/>
    <property type="molecule type" value="Genomic_DNA"/>
</dbReference>
<keyword evidence="2" id="KW-1185">Reference proteome</keyword>
<dbReference type="AlphaFoldDB" id="A0A2G9UQC9"/>
<name>A0A2G9UQC9_TELCI</name>
<protein>
    <submittedName>
        <fullName evidence="1">Uncharacterized protein</fullName>
    </submittedName>
</protein>
<accession>A0A2G9UQC9</accession>
<dbReference type="Proteomes" id="UP000230423">
    <property type="component" value="Unassembled WGS sequence"/>
</dbReference>
<evidence type="ECO:0000313" key="1">
    <source>
        <dbReference type="EMBL" id="PIO72499.1"/>
    </source>
</evidence>
<dbReference type="GO" id="GO:0005886">
    <property type="term" value="C:plasma membrane"/>
    <property type="evidence" value="ECO:0007669"/>
    <property type="project" value="TreeGrafter"/>
</dbReference>
<dbReference type="GO" id="GO:0006897">
    <property type="term" value="P:endocytosis"/>
    <property type="evidence" value="ECO:0007669"/>
    <property type="project" value="TreeGrafter"/>
</dbReference>
<sequence length="230" mass="26341">MLDVSSESRVYLEFHNLTSFPRRAFVIFTAKDGGDILRDGYIDEVLRFDNIMTTSLADKTETNERSCHPLCDLNKPFHMVMKVLRSNETSTGLGYPESTFYDTPLFIGMHFHDARITSGTKRLEARSAILWYFSRVDTPERKQTYKETTLNLFRVSNDGSFSDLIDVHLFGDEIANSEMVRGAIEYINACILIIFVPGWSTIDERSGTRKKIPSPIICHIYMPMPIHTPI</sequence>